<gene>
    <name evidence="6" type="ORF">CLOHYLEM_05246</name>
</gene>
<dbReference type="Proteomes" id="UP000004893">
    <property type="component" value="Unassembled WGS sequence"/>
</dbReference>
<name>C0BZK5_9FIRM</name>
<dbReference type="GO" id="GO:0003700">
    <property type="term" value="F:DNA-binding transcription factor activity"/>
    <property type="evidence" value="ECO:0007669"/>
    <property type="project" value="InterPro"/>
</dbReference>
<dbReference type="Pfam" id="PF13411">
    <property type="entry name" value="MerR_1"/>
    <property type="match status" value="1"/>
</dbReference>
<dbReference type="HOGENOM" id="CLU_065103_2_2_9"/>
<evidence type="ECO:0000256" key="3">
    <source>
        <dbReference type="ARBA" id="ARBA00023125"/>
    </source>
</evidence>
<dbReference type="OrthoDB" id="9773308at2"/>
<feature type="domain" description="HTH merR-type" evidence="5">
    <location>
        <begin position="1"/>
        <end position="71"/>
    </location>
</feature>
<dbReference type="SUPFAM" id="SSF46955">
    <property type="entry name" value="Putative DNA-binding domain"/>
    <property type="match status" value="1"/>
</dbReference>
<sequence length="266" mass="30401">MYRISQFSKISGLTVKALRYYDEEGILKPSFRNEENQYRYYSDEDLKKARLISFLRSLDFSIMEIREIADTVENEAELAFILQEKAEFIKNNIAREKELLQKIGRNVFLPGTGHPVNAYQIGTVDIGGVFAASIRFTGWYSDMDKYVPLLYKAVGGNRSGRLFNCYYDTACVENADIEICLPVKNRIAGAHVSCRKLPGLRGLRTVHYGGYDTLYLAYKAMFEFANKHGLKTLTPSREIYVKGPGMIFKGNPANYITEIILPIKFY</sequence>
<evidence type="ECO:0000313" key="7">
    <source>
        <dbReference type="Proteomes" id="UP000004893"/>
    </source>
</evidence>
<dbReference type="PANTHER" id="PTHR30204">
    <property type="entry name" value="REDOX-CYCLING DRUG-SENSING TRANSCRIPTIONAL ACTIVATOR SOXR"/>
    <property type="match status" value="1"/>
</dbReference>
<evidence type="ECO:0000256" key="1">
    <source>
        <dbReference type="ARBA" id="ARBA00022491"/>
    </source>
</evidence>
<dbReference type="PROSITE" id="PS00552">
    <property type="entry name" value="HTH_MERR_1"/>
    <property type="match status" value="1"/>
</dbReference>
<dbReference type="EMBL" id="ABYI02000019">
    <property type="protein sequence ID" value="EEG74583.1"/>
    <property type="molecule type" value="Genomic_DNA"/>
</dbReference>
<comment type="caution">
    <text evidence="6">The sequence shown here is derived from an EMBL/GenBank/DDBJ whole genome shotgun (WGS) entry which is preliminary data.</text>
</comment>
<dbReference type="PANTHER" id="PTHR30204:SF69">
    <property type="entry name" value="MERR-FAMILY TRANSCRIPTIONAL REGULATOR"/>
    <property type="match status" value="1"/>
</dbReference>
<dbReference type="InterPro" id="IPR010499">
    <property type="entry name" value="AraC_E-bd"/>
</dbReference>
<dbReference type="GO" id="GO:0003677">
    <property type="term" value="F:DNA binding"/>
    <property type="evidence" value="ECO:0007669"/>
    <property type="project" value="UniProtKB-KW"/>
</dbReference>
<dbReference type="RefSeq" id="WP_006442582.1">
    <property type="nucleotide sequence ID" value="NZ_CP036524.1"/>
</dbReference>
<evidence type="ECO:0000259" key="5">
    <source>
        <dbReference type="PROSITE" id="PS50937"/>
    </source>
</evidence>
<protein>
    <submittedName>
        <fullName evidence="6">Transcriptional regulator, MerR family</fullName>
    </submittedName>
</protein>
<evidence type="ECO:0000256" key="4">
    <source>
        <dbReference type="ARBA" id="ARBA00023163"/>
    </source>
</evidence>
<keyword evidence="4" id="KW-0804">Transcription</keyword>
<keyword evidence="2" id="KW-0805">Transcription regulation</keyword>
<dbReference type="Gene3D" id="3.20.80.10">
    <property type="entry name" value="Regulatory factor, effector binding domain"/>
    <property type="match status" value="1"/>
</dbReference>
<organism evidence="6 7">
    <name type="scientific">[Clostridium] hylemonae DSM 15053</name>
    <dbReference type="NCBI Taxonomy" id="553973"/>
    <lineage>
        <taxon>Bacteria</taxon>
        <taxon>Bacillati</taxon>
        <taxon>Bacillota</taxon>
        <taxon>Clostridia</taxon>
        <taxon>Lachnospirales</taxon>
        <taxon>Lachnospiraceae</taxon>
    </lineage>
</organism>
<dbReference type="InterPro" id="IPR047057">
    <property type="entry name" value="MerR_fam"/>
</dbReference>
<dbReference type="SMART" id="SM00871">
    <property type="entry name" value="AraC_E_bind"/>
    <property type="match status" value="1"/>
</dbReference>
<dbReference type="InterPro" id="IPR000551">
    <property type="entry name" value="MerR-type_HTH_dom"/>
</dbReference>
<keyword evidence="7" id="KW-1185">Reference proteome</keyword>
<dbReference type="Gene3D" id="1.10.1660.10">
    <property type="match status" value="1"/>
</dbReference>
<dbReference type="Pfam" id="PF06445">
    <property type="entry name" value="GyrI-like"/>
    <property type="match status" value="1"/>
</dbReference>
<reference evidence="6" key="2">
    <citation type="submission" date="2013-06" db="EMBL/GenBank/DDBJ databases">
        <title>Draft genome sequence of Clostridium hylemonae (DSM 15053).</title>
        <authorList>
            <person name="Sudarsanam P."/>
            <person name="Ley R."/>
            <person name="Guruge J."/>
            <person name="Turnbaugh P.J."/>
            <person name="Mahowald M."/>
            <person name="Liep D."/>
            <person name="Gordon J."/>
        </authorList>
    </citation>
    <scope>NUCLEOTIDE SEQUENCE</scope>
    <source>
        <strain evidence="6">DSM 15053</strain>
    </source>
</reference>
<evidence type="ECO:0000313" key="6">
    <source>
        <dbReference type="EMBL" id="EEG74583.1"/>
    </source>
</evidence>
<accession>C0BZK5</accession>
<dbReference type="eggNOG" id="COG4978">
    <property type="taxonomic scope" value="Bacteria"/>
</dbReference>
<keyword evidence="1" id="KW-0678">Repressor</keyword>
<dbReference type="AlphaFoldDB" id="C0BZK5"/>
<dbReference type="InterPro" id="IPR011256">
    <property type="entry name" value="Reg_factor_effector_dom_sf"/>
</dbReference>
<proteinExistence type="predicted"/>
<dbReference type="InterPro" id="IPR029442">
    <property type="entry name" value="GyrI-like"/>
</dbReference>
<reference evidence="6" key="1">
    <citation type="submission" date="2009-02" db="EMBL/GenBank/DDBJ databases">
        <authorList>
            <person name="Fulton L."/>
            <person name="Clifton S."/>
            <person name="Fulton B."/>
            <person name="Xu J."/>
            <person name="Minx P."/>
            <person name="Pepin K.H."/>
            <person name="Johnson M."/>
            <person name="Bhonagiri V."/>
            <person name="Nash W.E."/>
            <person name="Mardis E.R."/>
            <person name="Wilson R.K."/>
        </authorList>
    </citation>
    <scope>NUCLEOTIDE SEQUENCE [LARGE SCALE GENOMIC DNA]</scope>
    <source>
        <strain evidence="6">DSM 15053</strain>
    </source>
</reference>
<dbReference type="eggNOG" id="COG0789">
    <property type="taxonomic scope" value="Bacteria"/>
</dbReference>
<keyword evidence="3" id="KW-0238">DNA-binding</keyword>
<evidence type="ECO:0000256" key="2">
    <source>
        <dbReference type="ARBA" id="ARBA00023015"/>
    </source>
</evidence>
<dbReference type="InterPro" id="IPR009061">
    <property type="entry name" value="DNA-bd_dom_put_sf"/>
</dbReference>
<dbReference type="PROSITE" id="PS50937">
    <property type="entry name" value="HTH_MERR_2"/>
    <property type="match status" value="1"/>
</dbReference>
<dbReference type="SMART" id="SM00422">
    <property type="entry name" value="HTH_MERR"/>
    <property type="match status" value="1"/>
</dbReference>
<dbReference type="STRING" id="553973.CLOHYLEM_05246"/>
<dbReference type="SUPFAM" id="SSF55136">
    <property type="entry name" value="Probable bacterial effector-binding domain"/>
    <property type="match status" value="1"/>
</dbReference>